<dbReference type="InterPro" id="IPR001387">
    <property type="entry name" value="Cro/C1-type_HTH"/>
</dbReference>
<dbReference type="AlphaFoldDB" id="A0A1M6C5E9"/>
<gene>
    <name evidence="3" type="ORF">SAMN02745671_00998</name>
</gene>
<dbReference type="GO" id="GO:0003677">
    <property type="term" value="F:DNA binding"/>
    <property type="evidence" value="ECO:0007669"/>
    <property type="project" value="UniProtKB-KW"/>
</dbReference>
<dbReference type="EMBL" id="FQYW01000007">
    <property type="protein sequence ID" value="SHI55958.1"/>
    <property type="molecule type" value="Genomic_DNA"/>
</dbReference>
<sequence length="145" mass="16405">MSSIGARLKYCREKLRYLQKDIEAVTGISSKSISNWEQGRSFPSLTDLRTLANLYHVSTDFIIGDVNVYQDALKEQQESDFLKVLFKNDPEMKGLIKSVRLDGSVLDNDAIYHLSPENIAFIKNAIRLAIIEAKQKGQTDVEINP</sequence>
<dbReference type="Proteomes" id="UP000191240">
    <property type="component" value="Unassembled WGS sequence"/>
</dbReference>
<evidence type="ECO:0000256" key="1">
    <source>
        <dbReference type="ARBA" id="ARBA00023125"/>
    </source>
</evidence>
<dbReference type="PANTHER" id="PTHR46558:SF13">
    <property type="entry name" value="HTH-TYPE TRANSCRIPTIONAL REGULATOR IMMR"/>
    <property type="match status" value="1"/>
</dbReference>
<protein>
    <submittedName>
        <fullName evidence="3">Transcriptional regulator, contains XRE-family HTH domain</fullName>
    </submittedName>
</protein>
<dbReference type="Pfam" id="PF01381">
    <property type="entry name" value="HTH_3"/>
    <property type="match status" value="1"/>
</dbReference>
<accession>A0A1M6C5E9</accession>
<feature type="domain" description="HTH cro/C1-type" evidence="2">
    <location>
        <begin position="8"/>
        <end position="62"/>
    </location>
</feature>
<evidence type="ECO:0000259" key="2">
    <source>
        <dbReference type="PROSITE" id="PS50943"/>
    </source>
</evidence>
<name>A0A1M6C5E9_9FIRM</name>
<dbReference type="SUPFAM" id="SSF47413">
    <property type="entry name" value="lambda repressor-like DNA-binding domains"/>
    <property type="match status" value="1"/>
</dbReference>
<evidence type="ECO:0000313" key="4">
    <source>
        <dbReference type="Proteomes" id="UP000191240"/>
    </source>
</evidence>
<organism evidence="3 4">
    <name type="scientific">Anaerovibrio lipolyticus DSM 3074</name>
    <dbReference type="NCBI Taxonomy" id="1120997"/>
    <lineage>
        <taxon>Bacteria</taxon>
        <taxon>Bacillati</taxon>
        <taxon>Bacillota</taxon>
        <taxon>Negativicutes</taxon>
        <taxon>Selenomonadales</taxon>
        <taxon>Selenomonadaceae</taxon>
        <taxon>Anaerovibrio</taxon>
    </lineage>
</organism>
<dbReference type="OrthoDB" id="1701947at2"/>
<keyword evidence="1" id="KW-0238">DNA-binding</keyword>
<dbReference type="Gene3D" id="1.10.260.40">
    <property type="entry name" value="lambda repressor-like DNA-binding domains"/>
    <property type="match status" value="1"/>
</dbReference>
<evidence type="ECO:0000313" key="3">
    <source>
        <dbReference type="EMBL" id="SHI55958.1"/>
    </source>
</evidence>
<dbReference type="InterPro" id="IPR010982">
    <property type="entry name" value="Lambda_DNA-bd_dom_sf"/>
</dbReference>
<dbReference type="RefSeq" id="WP_080325539.1">
    <property type="nucleotide sequence ID" value="NZ_FQYW01000007.1"/>
</dbReference>
<dbReference type="CDD" id="cd00093">
    <property type="entry name" value="HTH_XRE"/>
    <property type="match status" value="1"/>
</dbReference>
<reference evidence="3 4" key="1">
    <citation type="submission" date="2016-11" db="EMBL/GenBank/DDBJ databases">
        <authorList>
            <person name="Jaros S."/>
            <person name="Januszkiewicz K."/>
            <person name="Wedrychowicz H."/>
        </authorList>
    </citation>
    <scope>NUCLEOTIDE SEQUENCE [LARGE SCALE GENOMIC DNA]</scope>
    <source>
        <strain evidence="3 4">DSM 3074</strain>
    </source>
</reference>
<dbReference type="PROSITE" id="PS50943">
    <property type="entry name" value="HTH_CROC1"/>
    <property type="match status" value="1"/>
</dbReference>
<proteinExistence type="predicted"/>
<dbReference type="PANTHER" id="PTHR46558">
    <property type="entry name" value="TRACRIPTIONAL REGULATORY PROTEIN-RELATED-RELATED"/>
    <property type="match status" value="1"/>
</dbReference>
<dbReference type="SMART" id="SM00530">
    <property type="entry name" value="HTH_XRE"/>
    <property type="match status" value="1"/>
</dbReference>